<feature type="domain" description="D-alanyl-D-alanine carboxypeptidase-like core" evidence="2">
    <location>
        <begin position="422"/>
        <end position="532"/>
    </location>
</feature>
<dbReference type="PANTHER" id="PTHR34385:SF1">
    <property type="entry name" value="PEPTIDOGLYCAN L-ALANYL-D-GLUTAMATE ENDOPEPTIDASE CWLK"/>
    <property type="match status" value="1"/>
</dbReference>
<name>A0ABP8YKI9_9MICO</name>
<protein>
    <recommendedName>
        <fullName evidence="2">D-alanyl-D-alanine carboxypeptidase-like core domain-containing protein</fullName>
    </recommendedName>
</protein>
<feature type="region of interest" description="Disordered" evidence="1">
    <location>
        <begin position="543"/>
        <end position="748"/>
    </location>
</feature>
<dbReference type="InterPro" id="IPR009045">
    <property type="entry name" value="Zn_M74/Hedgehog-like"/>
</dbReference>
<dbReference type="Proteomes" id="UP001500956">
    <property type="component" value="Unassembled WGS sequence"/>
</dbReference>
<evidence type="ECO:0000256" key="1">
    <source>
        <dbReference type="SAM" id="MobiDB-lite"/>
    </source>
</evidence>
<feature type="compositionally biased region" description="Pro residues" evidence="1">
    <location>
        <begin position="638"/>
        <end position="674"/>
    </location>
</feature>
<feature type="compositionally biased region" description="Low complexity" evidence="1">
    <location>
        <begin position="296"/>
        <end position="307"/>
    </location>
</feature>
<accession>A0ABP8YKI9</accession>
<proteinExistence type="predicted"/>
<dbReference type="EMBL" id="BAABID010000011">
    <property type="protein sequence ID" value="GAA4731475.1"/>
    <property type="molecule type" value="Genomic_DNA"/>
</dbReference>
<feature type="region of interest" description="Disordered" evidence="1">
    <location>
        <begin position="267"/>
        <end position="286"/>
    </location>
</feature>
<dbReference type="CDD" id="cd14814">
    <property type="entry name" value="Peptidase_M15"/>
    <property type="match status" value="1"/>
</dbReference>
<reference evidence="4" key="1">
    <citation type="journal article" date="2019" name="Int. J. Syst. Evol. Microbiol.">
        <title>The Global Catalogue of Microorganisms (GCM) 10K type strain sequencing project: providing services to taxonomists for standard genome sequencing and annotation.</title>
        <authorList>
            <consortium name="The Broad Institute Genomics Platform"/>
            <consortium name="The Broad Institute Genome Sequencing Center for Infectious Disease"/>
            <person name="Wu L."/>
            <person name="Ma J."/>
        </authorList>
    </citation>
    <scope>NUCLEOTIDE SEQUENCE [LARGE SCALE GENOMIC DNA]</scope>
    <source>
        <strain evidence="4">JCM 18063</strain>
    </source>
</reference>
<dbReference type="Gene3D" id="3.30.1380.10">
    <property type="match status" value="1"/>
</dbReference>
<feature type="compositionally biased region" description="Basic and acidic residues" evidence="1">
    <location>
        <begin position="596"/>
        <end position="607"/>
    </location>
</feature>
<feature type="compositionally biased region" description="Basic and acidic residues" evidence="1">
    <location>
        <begin position="308"/>
        <end position="320"/>
    </location>
</feature>
<organism evidence="3 4">
    <name type="scientific">Isoptericola chiayiensis</name>
    <dbReference type="NCBI Taxonomy" id="579446"/>
    <lineage>
        <taxon>Bacteria</taxon>
        <taxon>Bacillati</taxon>
        <taxon>Actinomycetota</taxon>
        <taxon>Actinomycetes</taxon>
        <taxon>Micrococcales</taxon>
        <taxon>Promicromonosporaceae</taxon>
        <taxon>Isoptericola</taxon>
    </lineage>
</organism>
<sequence>MRVQRSDGHDGEAAVPPSRTRARQAWHVLGAGTASFVLAAGFLAGSAADLPWNSFAHHAEFQPPAPDVPEPVEIVGAATTAGPQTVDEVLVAVQSAEQVALESGRELGPEIHQAAAELGSVLLTYVAQREALVDPQVGAVGPAVPAEPAPEGEEAPVPDVPIAVEDLDRNDLDAQTLEPLVPVEPAQAEPADGASGTQAAPSGGAGAEAPTGAGLEAEQDEDAEGSAETAPEDLPALDGPGLDVPTFDELLAGETAFTVANSVEHDGDAATASGSPVSETIDGAFDGAAHGNADAAADAAADGAAAEAGHESDTAEGHEHAHDAVTFDDVVVAATHLVTLLDPASAAYVVDVQPAVTLMPDGTYLSDDGVQVTADGIPLDGASTLSAALAAVVAEHGASTAGYLNGRIPASVLCAVESAPGHLLRCDAAEQFAALNAAYRDRFGADIPITDSYRSYDAQVAVRIAKPHLAAVPGTSNHGWGLALDLSTPISGGASAEYTWLRVHGPDYGWDNPSWARPGGVKPEPWHFEFFAAGPVPDRASSAADVTTAVGGSSSGGDGVGAGVGSGSGTGGSSDSAEDRKGSSGTSGKGGSGSKDASKDTSKDGGKKPQPSPSPSASPKPKPSPEPSGEPTGKPTANPSPSPSPSPSVSPKPKPKPKPTPSPEPSAPATPEPTPSETSAPEPTEPEPTEPAPEQSPSVPPSEGEGESTGGDSQETAVSRDEADPSDDEASEDDESGDAVDATAETDE</sequence>
<dbReference type="RefSeq" id="WP_172153730.1">
    <property type="nucleotide sequence ID" value="NZ_BAABID010000011.1"/>
</dbReference>
<dbReference type="PANTHER" id="PTHR34385">
    <property type="entry name" value="D-ALANYL-D-ALANINE CARBOXYPEPTIDASE"/>
    <property type="match status" value="1"/>
</dbReference>
<feature type="region of interest" description="Disordered" evidence="1">
    <location>
        <begin position="296"/>
        <end position="320"/>
    </location>
</feature>
<feature type="compositionally biased region" description="Low complexity" evidence="1">
    <location>
        <begin position="692"/>
        <end position="703"/>
    </location>
</feature>
<dbReference type="SUPFAM" id="SSF55166">
    <property type="entry name" value="Hedgehog/DD-peptidase"/>
    <property type="match status" value="1"/>
</dbReference>
<feature type="region of interest" description="Disordered" evidence="1">
    <location>
        <begin position="187"/>
        <end position="246"/>
    </location>
</feature>
<gene>
    <name evidence="3" type="ORF">GCM10023216_24410</name>
</gene>
<keyword evidence="4" id="KW-1185">Reference proteome</keyword>
<feature type="compositionally biased region" description="Basic and acidic residues" evidence="1">
    <location>
        <begin position="1"/>
        <end position="12"/>
    </location>
</feature>
<comment type="caution">
    <text evidence="3">The sequence shown here is derived from an EMBL/GenBank/DDBJ whole genome shotgun (WGS) entry which is preliminary data.</text>
</comment>
<evidence type="ECO:0000313" key="4">
    <source>
        <dbReference type="Proteomes" id="UP001500956"/>
    </source>
</evidence>
<dbReference type="InterPro" id="IPR003709">
    <property type="entry name" value="VanY-like_core_dom"/>
</dbReference>
<dbReference type="Pfam" id="PF02557">
    <property type="entry name" value="VanY"/>
    <property type="match status" value="1"/>
</dbReference>
<evidence type="ECO:0000313" key="3">
    <source>
        <dbReference type="EMBL" id="GAA4731475.1"/>
    </source>
</evidence>
<feature type="compositionally biased region" description="Acidic residues" evidence="1">
    <location>
        <begin position="724"/>
        <end position="748"/>
    </location>
</feature>
<dbReference type="InterPro" id="IPR052179">
    <property type="entry name" value="DD-CPase-like"/>
</dbReference>
<evidence type="ECO:0000259" key="2">
    <source>
        <dbReference type="Pfam" id="PF02557"/>
    </source>
</evidence>
<feature type="compositionally biased region" description="Low complexity" evidence="1">
    <location>
        <begin position="199"/>
        <end position="216"/>
    </location>
</feature>
<dbReference type="PRINTS" id="PR01217">
    <property type="entry name" value="PRICHEXTENSN"/>
</dbReference>
<feature type="region of interest" description="Disordered" evidence="1">
    <location>
        <begin position="1"/>
        <end position="20"/>
    </location>
</feature>
<feature type="compositionally biased region" description="Pro residues" evidence="1">
    <location>
        <begin position="610"/>
        <end position="628"/>
    </location>
</feature>
<feature type="compositionally biased region" description="Gly residues" evidence="1">
    <location>
        <begin position="553"/>
        <end position="572"/>
    </location>
</feature>